<accession>A0A8J5XF91</accession>
<evidence type="ECO:0000256" key="6">
    <source>
        <dbReference type="ARBA" id="ARBA00022786"/>
    </source>
</evidence>
<dbReference type="PROSITE" id="PS51292">
    <property type="entry name" value="ZF_RING_CH"/>
    <property type="match status" value="1"/>
</dbReference>
<dbReference type="OrthoDB" id="273089at2759"/>
<evidence type="ECO:0000256" key="2">
    <source>
        <dbReference type="ARBA" id="ARBA00022679"/>
    </source>
</evidence>
<name>A0A8J5XF91_DIALT</name>
<dbReference type="EMBL" id="JAGTXO010000009">
    <property type="protein sequence ID" value="KAG8465978.1"/>
    <property type="molecule type" value="Genomic_DNA"/>
</dbReference>
<dbReference type="SMART" id="SM00744">
    <property type="entry name" value="RINGv"/>
    <property type="match status" value="1"/>
</dbReference>
<dbReference type="InterPro" id="IPR013083">
    <property type="entry name" value="Znf_RING/FYVE/PHD"/>
</dbReference>
<gene>
    <name evidence="13" type="ORF">KFE25_005548</name>
</gene>
<dbReference type="PANTHER" id="PTHR46065">
    <property type="entry name" value="E3 UBIQUITIN-PROTEIN LIGASE MARCH 2/3 FAMILY MEMBER"/>
    <property type="match status" value="1"/>
</dbReference>
<keyword evidence="14" id="KW-1185">Reference proteome</keyword>
<keyword evidence="7" id="KW-0862">Zinc</keyword>
<keyword evidence="3 11" id="KW-0812">Transmembrane</keyword>
<keyword evidence="5" id="KW-0863">Zinc-finger</keyword>
<dbReference type="CDD" id="cd16495">
    <property type="entry name" value="RING_CH-C4HC3_MARCH"/>
    <property type="match status" value="1"/>
</dbReference>
<comment type="caution">
    <text evidence="13">The sequence shown here is derived from an EMBL/GenBank/DDBJ whole genome shotgun (WGS) entry which is preliminary data.</text>
</comment>
<dbReference type="GO" id="GO:0008270">
    <property type="term" value="F:zinc ion binding"/>
    <property type="evidence" value="ECO:0007669"/>
    <property type="project" value="UniProtKB-KW"/>
</dbReference>
<dbReference type="GO" id="GO:0004842">
    <property type="term" value="F:ubiquitin-protein transferase activity"/>
    <property type="evidence" value="ECO:0007669"/>
    <property type="project" value="TreeGrafter"/>
</dbReference>
<dbReference type="Gene3D" id="3.40.1740.10">
    <property type="entry name" value="VC0467-like"/>
    <property type="match status" value="1"/>
</dbReference>
<evidence type="ECO:0000256" key="7">
    <source>
        <dbReference type="ARBA" id="ARBA00022833"/>
    </source>
</evidence>
<keyword evidence="6" id="KW-0833">Ubl conjugation pathway</keyword>
<dbReference type="Pfam" id="PF02622">
    <property type="entry name" value="DUF179"/>
    <property type="match status" value="1"/>
</dbReference>
<evidence type="ECO:0000256" key="1">
    <source>
        <dbReference type="ARBA" id="ARBA00004141"/>
    </source>
</evidence>
<dbReference type="SUPFAM" id="SSF143456">
    <property type="entry name" value="VC0467-like"/>
    <property type="match status" value="1"/>
</dbReference>
<keyword evidence="2" id="KW-0808">Transferase</keyword>
<evidence type="ECO:0000259" key="12">
    <source>
        <dbReference type="PROSITE" id="PS51292"/>
    </source>
</evidence>
<dbReference type="Gene3D" id="3.30.40.10">
    <property type="entry name" value="Zinc/RING finger domain, C3HC4 (zinc finger)"/>
    <property type="match status" value="1"/>
</dbReference>
<reference evidence="13" key="1">
    <citation type="submission" date="2021-05" db="EMBL/GenBank/DDBJ databases">
        <title>The genome of the haptophyte Pavlova lutheri (Diacronema luteri, Pavlovales) - a model for lipid biosynthesis in eukaryotic algae.</title>
        <authorList>
            <person name="Hulatt C.J."/>
            <person name="Posewitz M.C."/>
        </authorList>
    </citation>
    <scope>NUCLEOTIDE SEQUENCE</scope>
    <source>
        <strain evidence="13">NIVA-4/92</strain>
    </source>
</reference>
<evidence type="ECO:0000256" key="5">
    <source>
        <dbReference type="ARBA" id="ARBA00022771"/>
    </source>
</evidence>
<feature type="transmembrane region" description="Helical" evidence="11">
    <location>
        <begin position="75"/>
        <end position="94"/>
    </location>
</feature>
<comment type="subcellular location">
    <subcellularLocation>
        <location evidence="1">Membrane</location>
        <topology evidence="1">Multi-pass membrane protein</topology>
    </subcellularLocation>
</comment>
<keyword evidence="9 11" id="KW-0472">Membrane</keyword>
<evidence type="ECO:0000256" key="4">
    <source>
        <dbReference type="ARBA" id="ARBA00022723"/>
    </source>
</evidence>
<dbReference type="InterPro" id="IPR011016">
    <property type="entry name" value="Znf_RING-CH"/>
</dbReference>
<proteinExistence type="predicted"/>
<protein>
    <recommendedName>
        <fullName evidence="12">RING-CH-type domain-containing protein</fullName>
    </recommendedName>
</protein>
<keyword evidence="8 11" id="KW-1133">Transmembrane helix</keyword>
<dbReference type="OMA" id="EERRFEW"/>
<keyword evidence="4" id="KW-0479">Metal-binding</keyword>
<dbReference type="SUPFAM" id="SSF57850">
    <property type="entry name" value="RING/U-box"/>
    <property type="match status" value="1"/>
</dbReference>
<evidence type="ECO:0000313" key="13">
    <source>
        <dbReference type="EMBL" id="KAG8465978.1"/>
    </source>
</evidence>
<evidence type="ECO:0000256" key="3">
    <source>
        <dbReference type="ARBA" id="ARBA00022692"/>
    </source>
</evidence>
<feature type="region of interest" description="Disordered" evidence="10">
    <location>
        <begin position="348"/>
        <end position="380"/>
    </location>
</feature>
<dbReference type="AlphaFoldDB" id="A0A8J5XF91"/>
<evidence type="ECO:0000256" key="11">
    <source>
        <dbReference type="SAM" id="Phobius"/>
    </source>
</evidence>
<feature type="domain" description="RING-CH-type" evidence="12">
    <location>
        <begin position="1"/>
        <end position="60"/>
    </location>
</feature>
<sequence>MADEPTCRICWEAPAREPLLQPCACRGTHAHVHASCLERWRAQVERPDVCTVCLARYHGVPAQRRRARGAHSARARLAGLALTALAALCAAAAARGARCPPWLARPLGALEPAWAGLSPLKVLAGALALHLAAILHELRALAAALAPAPVRALRRGLLLAATDRIGPDSPFQRSVVLLTAYSPELGAAGLVLNKPLPQRANAQRYADAYGGPVGAGAGAAAFALLAGGALGGGGGGSARHWLVIADAGAPVPRGAQLALPGVSVVPQDARVDADADGEAAAEAHGAREIARVLLHGCAGWAPRQLDGEMRRGAWRLLHAAEPRGAALGSGHVRAALVAAHGAHGLGGGGDGAIPLDPPVAPRDGGAGVEHAADGAGAGEEPPGELLWRMLMADEARHVPLDLDD</sequence>
<dbReference type="Proteomes" id="UP000751190">
    <property type="component" value="Unassembled WGS sequence"/>
</dbReference>
<evidence type="ECO:0000256" key="9">
    <source>
        <dbReference type="ARBA" id="ARBA00023136"/>
    </source>
</evidence>
<dbReference type="InterPro" id="IPR003774">
    <property type="entry name" value="AlgH-like"/>
</dbReference>
<feature type="transmembrane region" description="Helical" evidence="11">
    <location>
        <begin position="114"/>
        <end position="135"/>
    </location>
</feature>
<dbReference type="GO" id="GO:0016567">
    <property type="term" value="P:protein ubiquitination"/>
    <property type="evidence" value="ECO:0007669"/>
    <property type="project" value="TreeGrafter"/>
</dbReference>
<evidence type="ECO:0000256" key="8">
    <source>
        <dbReference type="ARBA" id="ARBA00022989"/>
    </source>
</evidence>
<evidence type="ECO:0000313" key="14">
    <source>
        <dbReference type="Proteomes" id="UP000751190"/>
    </source>
</evidence>
<dbReference type="Pfam" id="PF12906">
    <property type="entry name" value="RINGv"/>
    <property type="match status" value="1"/>
</dbReference>
<dbReference type="GO" id="GO:0016020">
    <property type="term" value="C:membrane"/>
    <property type="evidence" value="ECO:0007669"/>
    <property type="project" value="UniProtKB-SubCell"/>
</dbReference>
<organism evidence="13 14">
    <name type="scientific">Diacronema lutheri</name>
    <name type="common">Unicellular marine alga</name>
    <name type="synonym">Monochrysis lutheri</name>
    <dbReference type="NCBI Taxonomy" id="2081491"/>
    <lineage>
        <taxon>Eukaryota</taxon>
        <taxon>Haptista</taxon>
        <taxon>Haptophyta</taxon>
        <taxon>Pavlovophyceae</taxon>
        <taxon>Pavlovales</taxon>
        <taxon>Pavlovaceae</taxon>
        <taxon>Diacronema</taxon>
    </lineage>
</organism>
<evidence type="ECO:0000256" key="10">
    <source>
        <dbReference type="SAM" id="MobiDB-lite"/>
    </source>
</evidence>
<dbReference type="PANTHER" id="PTHR46065:SF3">
    <property type="entry name" value="FI20425P1"/>
    <property type="match status" value="1"/>
</dbReference>